<evidence type="ECO:0000256" key="1">
    <source>
        <dbReference type="ARBA" id="ARBA00003314"/>
    </source>
</evidence>
<dbReference type="PROSITE" id="PS00178">
    <property type="entry name" value="AA_TRNA_LIGASE_I"/>
    <property type="match status" value="1"/>
</dbReference>
<comment type="subcellular location">
    <subcellularLocation>
        <location evidence="2 10">Cytoplasm</location>
    </subcellularLocation>
</comment>
<dbReference type="EMBL" id="JYIZ01000051">
    <property type="protein sequence ID" value="KJL39228.1"/>
    <property type="molecule type" value="Genomic_DNA"/>
</dbReference>
<dbReference type="CDD" id="cd00814">
    <property type="entry name" value="MetRS_core"/>
    <property type="match status" value="1"/>
</dbReference>
<evidence type="ECO:0000313" key="13">
    <source>
        <dbReference type="EMBL" id="KJL39228.1"/>
    </source>
</evidence>
<dbReference type="RefSeq" id="WP_045276007.1">
    <property type="nucleotide sequence ID" value="NZ_BAAAUP010000001.1"/>
</dbReference>
<evidence type="ECO:0000256" key="8">
    <source>
        <dbReference type="ARBA" id="ARBA00023146"/>
    </source>
</evidence>
<dbReference type="GO" id="GO:0046872">
    <property type="term" value="F:metal ion binding"/>
    <property type="evidence" value="ECO:0007669"/>
    <property type="project" value="UniProtKB-KW"/>
</dbReference>
<feature type="binding site" evidence="10">
    <location>
        <position position="130"/>
    </location>
    <ligand>
        <name>Zn(2+)</name>
        <dbReference type="ChEBI" id="CHEBI:29105"/>
    </ligand>
</feature>
<comment type="catalytic activity">
    <reaction evidence="9 10">
        <text>tRNA(Met) + L-methionine + ATP = L-methionyl-tRNA(Met) + AMP + diphosphate</text>
        <dbReference type="Rhea" id="RHEA:13481"/>
        <dbReference type="Rhea" id="RHEA-COMP:9667"/>
        <dbReference type="Rhea" id="RHEA-COMP:9698"/>
        <dbReference type="ChEBI" id="CHEBI:30616"/>
        <dbReference type="ChEBI" id="CHEBI:33019"/>
        <dbReference type="ChEBI" id="CHEBI:57844"/>
        <dbReference type="ChEBI" id="CHEBI:78442"/>
        <dbReference type="ChEBI" id="CHEBI:78530"/>
        <dbReference type="ChEBI" id="CHEBI:456215"/>
        <dbReference type="EC" id="6.1.1.10"/>
    </reaction>
</comment>
<dbReference type="InterPro" id="IPR033911">
    <property type="entry name" value="MetRS_core"/>
</dbReference>
<feature type="short sequence motif" description="'KMSKS' region" evidence="10">
    <location>
        <begin position="305"/>
        <end position="309"/>
    </location>
</feature>
<feature type="domain" description="Methionyl/Leucyl tRNA synthetase" evidence="12">
    <location>
        <begin position="8"/>
        <end position="142"/>
    </location>
</feature>
<dbReference type="GO" id="GO:0005737">
    <property type="term" value="C:cytoplasm"/>
    <property type="evidence" value="ECO:0007669"/>
    <property type="project" value="UniProtKB-SubCell"/>
</dbReference>
<dbReference type="PANTHER" id="PTHR43326">
    <property type="entry name" value="METHIONYL-TRNA SYNTHETASE"/>
    <property type="match status" value="1"/>
</dbReference>
<dbReference type="Proteomes" id="UP000033956">
    <property type="component" value="Unassembled WGS sequence"/>
</dbReference>
<dbReference type="NCBIfam" id="NF008900">
    <property type="entry name" value="PRK12267.1"/>
    <property type="match status" value="1"/>
</dbReference>
<keyword evidence="8 10" id="KW-0030">Aminoacyl-tRNA synthetase</keyword>
<accession>A0A0M2GZC7</accession>
<feature type="domain" description="Methionyl/Leucyl tRNA synthetase" evidence="12">
    <location>
        <begin position="154"/>
        <end position="368"/>
    </location>
</feature>
<dbReference type="Gene3D" id="2.170.220.10">
    <property type="match status" value="1"/>
</dbReference>
<dbReference type="InterPro" id="IPR001412">
    <property type="entry name" value="aa-tRNA-synth_I_CS"/>
</dbReference>
<dbReference type="PATRIC" id="fig|92835.4.peg.2101"/>
<dbReference type="Pfam" id="PF08264">
    <property type="entry name" value="Anticodon_1"/>
    <property type="match status" value="1"/>
</dbReference>
<dbReference type="STRING" id="92835.RS81_02071"/>
<dbReference type="InterPro" id="IPR013155">
    <property type="entry name" value="M/V/L/I-tRNA-synth_anticd-bd"/>
</dbReference>
<dbReference type="InterPro" id="IPR014758">
    <property type="entry name" value="Met-tRNA_synth"/>
</dbReference>
<feature type="domain" description="Methionyl/Valyl/Leucyl/Isoleucyl-tRNA synthetase anticodon-binding" evidence="11">
    <location>
        <begin position="396"/>
        <end position="488"/>
    </location>
</feature>
<keyword evidence="4 10" id="KW-0436">Ligase</keyword>
<dbReference type="FunFam" id="2.170.220.10:FF:000001">
    <property type="entry name" value="methionine--tRNA ligase, mitochondrial"/>
    <property type="match status" value="1"/>
</dbReference>
<dbReference type="HAMAP" id="MF_01228">
    <property type="entry name" value="Met_tRNA_synth_type2"/>
    <property type="match status" value="1"/>
</dbReference>
<evidence type="ECO:0000256" key="2">
    <source>
        <dbReference type="ARBA" id="ARBA00004496"/>
    </source>
</evidence>
<protein>
    <recommendedName>
        <fullName evidence="10">Methionine--tRNA ligase</fullName>
        <ecNumber evidence="10">6.1.1.10</ecNumber>
    </recommendedName>
    <alternativeName>
        <fullName evidence="10">Methionyl-tRNA synthetase</fullName>
        <shortName evidence="10">MetRS</shortName>
    </alternativeName>
</protein>
<comment type="subunit">
    <text evidence="10">Monomer.</text>
</comment>
<keyword evidence="14" id="KW-1185">Reference proteome</keyword>
<evidence type="ECO:0000259" key="11">
    <source>
        <dbReference type="Pfam" id="PF08264"/>
    </source>
</evidence>
<dbReference type="PANTHER" id="PTHR43326:SF1">
    <property type="entry name" value="METHIONINE--TRNA LIGASE, MITOCHONDRIAL"/>
    <property type="match status" value="1"/>
</dbReference>
<keyword evidence="10" id="KW-0479">Metal-binding</keyword>
<dbReference type="InterPro" id="IPR014729">
    <property type="entry name" value="Rossmann-like_a/b/a_fold"/>
</dbReference>
<dbReference type="SUPFAM" id="SSF47323">
    <property type="entry name" value="Anticodon-binding domain of a subclass of class I aminoacyl-tRNA synthetases"/>
    <property type="match status" value="1"/>
</dbReference>
<comment type="caution">
    <text evidence="10">Lacks conserved residue(s) required for the propagation of feature annotation.</text>
</comment>
<dbReference type="Pfam" id="PF09334">
    <property type="entry name" value="tRNA-synt_1g"/>
    <property type="match status" value="2"/>
</dbReference>
<name>A0A0M2GZC7_9MICO</name>
<dbReference type="SUPFAM" id="SSF52374">
    <property type="entry name" value="Nucleotidylyl transferase"/>
    <property type="match status" value="1"/>
</dbReference>
<keyword evidence="10" id="KW-0862">Zinc</keyword>
<organism evidence="13 14">
    <name type="scientific">Microbacterium terrae</name>
    <dbReference type="NCBI Taxonomy" id="69369"/>
    <lineage>
        <taxon>Bacteria</taxon>
        <taxon>Bacillati</taxon>
        <taxon>Actinomycetota</taxon>
        <taxon>Actinomycetes</taxon>
        <taxon>Micrococcales</taxon>
        <taxon>Microbacteriaceae</taxon>
        <taxon>Microbacterium</taxon>
    </lineage>
</organism>
<comment type="cofactor">
    <cofactor evidence="10">
        <name>Zn(2+)</name>
        <dbReference type="ChEBI" id="CHEBI:29105"/>
    </cofactor>
    <text evidence="10">Binds 1 zinc ion per subunit.</text>
</comment>
<sequence length="524" mass="58132">MTSGRSFYITTPIYYPSDVPHIGHGYTTVAVDTLARWHRQGGDDTWMLTGTDEHGQKMMRAASANGVTPQEWVDKLVTEAWFPLLTSLDVANDDFIRTTQPRHEERVQQFVQAIYDRGYIYAGEYEALYCVGCEEFKPESEIVDGTGAFEGLKVCAIHSKPLELLQEKNYFFKLSEFQDKLLELYSSVPDFVRPESARNEVVSFVKNGLKDLSISRSAFDWGIPLPWDESHVIYVWVDALLNYATAIGYGTDPEDFARRWPAYHVVGKDILRFHAVIWPAMLMAAGVEVPRGVFAHGWLLVGGEKMSKSKLTGIAPTEITDVFGSDAYRFYFLSAIAFGQDGSFSWEDLSARYQAELANGFGNLASRTIAMIERYFEGIVPPAASYLEGDLAIQKTVADAAAAADAAMEKFRIDEAISSIWTIVDALNLYITENEPWALAKDDAQRARLGTVLYTAAEGLRALAVLLSPVMPASTEKLWIALGAAETIGRLQDQNVREAGAWGVLRPGSSVNGLAPLFPRIEQA</sequence>
<proteinExistence type="inferred from homology"/>
<comment type="caution">
    <text evidence="13">The sequence shown here is derived from an EMBL/GenBank/DDBJ whole genome shotgun (WGS) entry which is preliminary data.</text>
</comment>
<evidence type="ECO:0000256" key="10">
    <source>
        <dbReference type="HAMAP-Rule" id="MF_01228"/>
    </source>
</evidence>
<comment type="function">
    <text evidence="1 10">Is required not only for elongation of protein synthesis but also for the initiation of all mRNA translation through initiator tRNA(fMet) aminoacylation.</text>
</comment>
<keyword evidence="6 10" id="KW-0067">ATP-binding</keyword>
<dbReference type="InterPro" id="IPR041872">
    <property type="entry name" value="Anticodon_Met"/>
</dbReference>
<dbReference type="InterPro" id="IPR009080">
    <property type="entry name" value="tRNAsynth_Ia_anticodon-bd"/>
</dbReference>
<dbReference type="PRINTS" id="PR01041">
    <property type="entry name" value="TRNASYNTHMET"/>
</dbReference>
<evidence type="ECO:0000256" key="3">
    <source>
        <dbReference type="ARBA" id="ARBA00022490"/>
    </source>
</evidence>
<dbReference type="EC" id="6.1.1.10" evidence="10"/>
<dbReference type="AlphaFoldDB" id="A0A0M2GZC7"/>
<dbReference type="GO" id="GO:0006431">
    <property type="term" value="P:methionyl-tRNA aminoacylation"/>
    <property type="evidence" value="ECO:0007669"/>
    <property type="project" value="UniProtKB-UniRule"/>
</dbReference>
<feature type="binding site" evidence="10">
    <location>
        <position position="133"/>
    </location>
    <ligand>
        <name>Zn(2+)</name>
        <dbReference type="ChEBI" id="CHEBI:29105"/>
    </ligand>
</feature>
<dbReference type="GO" id="GO:0005524">
    <property type="term" value="F:ATP binding"/>
    <property type="evidence" value="ECO:0007669"/>
    <property type="project" value="UniProtKB-UniRule"/>
</dbReference>
<keyword evidence="3 10" id="KW-0963">Cytoplasm</keyword>
<comment type="similarity">
    <text evidence="10">Belongs to the class-I aminoacyl-tRNA synthetase family. MetG type 2A subfamily.</text>
</comment>
<keyword evidence="5 10" id="KW-0547">Nucleotide-binding</keyword>
<dbReference type="OrthoDB" id="9810191at2"/>
<keyword evidence="7 10" id="KW-0648">Protein biosynthesis</keyword>
<evidence type="ECO:0000256" key="5">
    <source>
        <dbReference type="ARBA" id="ARBA00022741"/>
    </source>
</evidence>
<dbReference type="InterPro" id="IPR023457">
    <property type="entry name" value="Met-tRNA_synth_2"/>
</dbReference>
<evidence type="ECO:0000256" key="9">
    <source>
        <dbReference type="ARBA" id="ARBA00047364"/>
    </source>
</evidence>
<feature type="binding site" evidence="10">
    <location>
        <position position="158"/>
    </location>
    <ligand>
        <name>Zn(2+)</name>
        <dbReference type="ChEBI" id="CHEBI:29105"/>
    </ligand>
</feature>
<evidence type="ECO:0000259" key="12">
    <source>
        <dbReference type="Pfam" id="PF09334"/>
    </source>
</evidence>
<dbReference type="NCBIfam" id="TIGR00398">
    <property type="entry name" value="metG"/>
    <property type="match status" value="1"/>
</dbReference>
<dbReference type="GO" id="GO:0004825">
    <property type="term" value="F:methionine-tRNA ligase activity"/>
    <property type="evidence" value="ECO:0007669"/>
    <property type="project" value="UniProtKB-UniRule"/>
</dbReference>
<reference evidence="13 14" key="1">
    <citation type="submission" date="2015-02" db="EMBL/GenBank/DDBJ databases">
        <title>Draft genome sequences of ten Microbacterium spp. with emphasis on heavy metal contaminated environments.</title>
        <authorList>
            <person name="Corretto E."/>
        </authorList>
    </citation>
    <scope>NUCLEOTIDE SEQUENCE [LARGE SCALE GENOMIC DNA]</scope>
    <source>
        <strain evidence="13 14">DSM 12510</strain>
    </source>
</reference>
<gene>
    <name evidence="10 13" type="primary">metG</name>
    <name evidence="13" type="ORF">RS81_02071</name>
</gene>
<evidence type="ECO:0000256" key="4">
    <source>
        <dbReference type="ARBA" id="ARBA00022598"/>
    </source>
</evidence>
<evidence type="ECO:0000313" key="14">
    <source>
        <dbReference type="Proteomes" id="UP000033956"/>
    </source>
</evidence>
<evidence type="ECO:0000256" key="7">
    <source>
        <dbReference type="ARBA" id="ARBA00022917"/>
    </source>
</evidence>
<dbReference type="Gene3D" id="1.10.730.10">
    <property type="entry name" value="Isoleucyl-tRNA Synthetase, Domain 1"/>
    <property type="match status" value="1"/>
</dbReference>
<dbReference type="InterPro" id="IPR015413">
    <property type="entry name" value="Methionyl/Leucyl_tRNA_Synth"/>
</dbReference>
<dbReference type="CDD" id="cd07957">
    <property type="entry name" value="Anticodon_Ia_Met"/>
    <property type="match status" value="1"/>
</dbReference>
<feature type="short sequence motif" description="'HIGH' region" evidence="10">
    <location>
        <begin position="14"/>
        <end position="24"/>
    </location>
</feature>
<feature type="binding site" evidence="10">
    <location>
        <position position="155"/>
    </location>
    <ligand>
        <name>Zn(2+)</name>
        <dbReference type="ChEBI" id="CHEBI:29105"/>
    </ligand>
</feature>
<dbReference type="Gene3D" id="3.40.50.620">
    <property type="entry name" value="HUPs"/>
    <property type="match status" value="1"/>
</dbReference>
<evidence type="ECO:0000256" key="6">
    <source>
        <dbReference type="ARBA" id="ARBA00022840"/>
    </source>
</evidence>